<dbReference type="InterPro" id="IPR047250">
    <property type="entry name" value="BRCT_p53bp1-like_rpt2"/>
</dbReference>
<dbReference type="PANTHER" id="PTHR15321:SF3">
    <property type="entry name" value="TP53-BINDING PROTEIN 1"/>
    <property type="match status" value="1"/>
</dbReference>
<evidence type="ECO:0000313" key="5">
    <source>
        <dbReference type="EMBL" id="CAB4019754.1"/>
    </source>
</evidence>
<feature type="compositionally biased region" description="Basic and acidic residues" evidence="4">
    <location>
        <begin position="720"/>
        <end position="730"/>
    </location>
</feature>
<feature type="region of interest" description="Disordered" evidence="4">
    <location>
        <begin position="605"/>
        <end position="769"/>
    </location>
</feature>
<feature type="compositionally biased region" description="Polar residues" evidence="4">
    <location>
        <begin position="391"/>
        <end position="409"/>
    </location>
</feature>
<dbReference type="CDD" id="cd17724">
    <property type="entry name" value="BRCT_p53bp1_rpt2"/>
    <property type="match status" value="1"/>
</dbReference>
<feature type="compositionally biased region" description="Basic residues" evidence="4">
    <location>
        <begin position="112"/>
        <end position="130"/>
    </location>
</feature>
<dbReference type="GO" id="GO:0042393">
    <property type="term" value="F:histone binding"/>
    <property type="evidence" value="ECO:0007669"/>
    <property type="project" value="TreeGrafter"/>
</dbReference>
<feature type="non-terminal residue" evidence="5">
    <location>
        <position position="1"/>
    </location>
</feature>
<dbReference type="GO" id="GO:0045944">
    <property type="term" value="P:positive regulation of transcription by RNA polymerase II"/>
    <property type="evidence" value="ECO:0007669"/>
    <property type="project" value="TreeGrafter"/>
</dbReference>
<accession>A0A6S7IKY8</accession>
<dbReference type="Gene3D" id="2.30.30.140">
    <property type="match status" value="1"/>
</dbReference>
<evidence type="ECO:0000313" key="6">
    <source>
        <dbReference type="Proteomes" id="UP001152795"/>
    </source>
</evidence>
<dbReference type="CDD" id="cd17745">
    <property type="entry name" value="BRCT_p53bp1_rpt1"/>
    <property type="match status" value="1"/>
</dbReference>
<keyword evidence="3" id="KW-0539">Nucleus</keyword>
<dbReference type="SMART" id="SM00292">
    <property type="entry name" value="BRCT"/>
    <property type="match status" value="2"/>
</dbReference>
<feature type="compositionally biased region" description="Polar residues" evidence="4">
    <location>
        <begin position="370"/>
        <end position="384"/>
    </location>
</feature>
<reference evidence="5" key="1">
    <citation type="submission" date="2020-04" db="EMBL/GenBank/DDBJ databases">
        <authorList>
            <person name="Alioto T."/>
            <person name="Alioto T."/>
            <person name="Gomez Garrido J."/>
        </authorList>
    </citation>
    <scope>NUCLEOTIDE SEQUENCE</scope>
    <source>
        <strain evidence="5">A484AB</strain>
    </source>
</reference>
<feature type="region of interest" description="Disordered" evidence="4">
    <location>
        <begin position="370"/>
        <end position="447"/>
    </location>
</feature>
<feature type="compositionally biased region" description="Polar residues" evidence="4">
    <location>
        <begin position="249"/>
        <end position="269"/>
    </location>
</feature>
<feature type="compositionally biased region" description="Basic and acidic residues" evidence="4">
    <location>
        <begin position="669"/>
        <end position="680"/>
    </location>
</feature>
<protein>
    <submittedName>
        <fullName evidence="5">Uncharacterized protein</fullName>
    </submittedName>
</protein>
<comment type="subcellular location">
    <subcellularLocation>
        <location evidence="1">Nucleus</location>
    </subcellularLocation>
</comment>
<dbReference type="EMBL" id="CACRXK020010611">
    <property type="protein sequence ID" value="CAB4019754.1"/>
    <property type="molecule type" value="Genomic_DNA"/>
</dbReference>
<dbReference type="AlphaFoldDB" id="A0A6S7IKY8"/>
<dbReference type="InterPro" id="IPR047252">
    <property type="entry name" value="TP53BP1-like"/>
</dbReference>
<dbReference type="Gene3D" id="3.40.50.10190">
    <property type="entry name" value="BRCT domain"/>
    <property type="match status" value="2"/>
</dbReference>
<feature type="compositionally biased region" description="Basic and acidic residues" evidence="4">
    <location>
        <begin position="690"/>
        <end position="710"/>
    </location>
</feature>
<dbReference type="InterPro" id="IPR036420">
    <property type="entry name" value="BRCT_dom_sf"/>
</dbReference>
<feature type="region of interest" description="Disordered" evidence="4">
    <location>
        <begin position="111"/>
        <end position="145"/>
    </location>
</feature>
<feature type="compositionally biased region" description="Basic and acidic residues" evidence="4">
    <location>
        <begin position="410"/>
        <end position="420"/>
    </location>
</feature>
<comment type="caution">
    <text evidence="5">The sequence shown here is derived from an EMBL/GenBank/DDBJ whole genome shotgun (WGS) entry which is preliminary data.</text>
</comment>
<dbReference type="InterPro" id="IPR001357">
    <property type="entry name" value="BRCT_dom"/>
</dbReference>
<dbReference type="Proteomes" id="UP001152795">
    <property type="component" value="Unassembled WGS sequence"/>
</dbReference>
<dbReference type="SUPFAM" id="SSF52113">
    <property type="entry name" value="BRCT domain"/>
    <property type="match status" value="2"/>
</dbReference>
<dbReference type="SUPFAM" id="SSF63748">
    <property type="entry name" value="Tudor/PWWP/MBT"/>
    <property type="match status" value="1"/>
</dbReference>
<dbReference type="PANTHER" id="PTHR15321">
    <property type="entry name" value="TUMOR SUPPRESSOR P53-BINDING PROTEIN 1"/>
    <property type="match status" value="1"/>
</dbReference>
<dbReference type="OrthoDB" id="129353at2759"/>
<name>A0A6S7IKY8_PARCT</name>
<evidence type="ECO:0000256" key="4">
    <source>
        <dbReference type="SAM" id="MobiDB-lite"/>
    </source>
</evidence>
<keyword evidence="2" id="KW-0227">DNA damage</keyword>
<feature type="compositionally biased region" description="Polar residues" evidence="4">
    <location>
        <begin position="277"/>
        <end position="298"/>
    </location>
</feature>
<dbReference type="InterPro" id="IPR041297">
    <property type="entry name" value="Crb2_Tudor"/>
</dbReference>
<dbReference type="PROSITE" id="PS50172">
    <property type="entry name" value="BRCT"/>
    <property type="match status" value="2"/>
</dbReference>
<feature type="compositionally biased region" description="Polar residues" evidence="4">
    <location>
        <begin position="133"/>
        <end position="143"/>
    </location>
</feature>
<dbReference type="Pfam" id="PF18428">
    <property type="entry name" value="BRCT_3"/>
    <property type="match status" value="1"/>
</dbReference>
<proteinExistence type="predicted"/>
<feature type="region of interest" description="Disordered" evidence="4">
    <location>
        <begin position="235"/>
        <end position="351"/>
    </location>
</feature>
<evidence type="ECO:0000256" key="2">
    <source>
        <dbReference type="ARBA" id="ARBA00022763"/>
    </source>
</evidence>
<organism evidence="5 6">
    <name type="scientific">Paramuricea clavata</name>
    <name type="common">Red gorgonian</name>
    <name type="synonym">Violescent sea-whip</name>
    <dbReference type="NCBI Taxonomy" id="317549"/>
    <lineage>
        <taxon>Eukaryota</taxon>
        <taxon>Metazoa</taxon>
        <taxon>Cnidaria</taxon>
        <taxon>Anthozoa</taxon>
        <taxon>Octocorallia</taxon>
        <taxon>Malacalcyonacea</taxon>
        <taxon>Plexauridae</taxon>
        <taxon>Paramuricea</taxon>
    </lineage>
</organism>
<keyword evidence="6" id="KW-1185">Reference proteome</keyword>
<dbReference type="GO" id="GO:0000077">
    <property type="term" value="P:DNA damage checkpoint signaling"/>
    <property type="evidence" value="ECO:0007669"/>
    <property type="project" value="TreeGrafter"/>
</dbReference>
<dbReference type="Pfam" id="PF18115">
    <property type="entry name" value="Tudor_3"/>
    <property type="match status" value="1"/>
</dbReference>
<evidence type="ECO:0000256" key="3">
    <source>
        <dbReference type="ARBA" id="ARBA00023242"/>
    </source>
</evidence>
<feature type="compositionally biased region" description="Polar residues" evidence="4">
    <location>
        <begin position="750"/>
        <end position="759"/>
    </location>
</feature>
<dbReference type="GO" id="GO:0005634">
    <property type="term" value="C:nucleus"/>
    <property type="evidence" value="ECO:0007669"/>
    <property type="project" value="UniProtKB-SubCell"/>
</dbReference>
<sequence>RSQEFANATEFRPVSPDLMATSPDLVTTISEPTVPTLSLSVPVPSEENTDEQGFSLLKDVLDVDKIATLPTPSTRCIFTNVRERLQPARASSPDDEIDPFEFRDEVYTPPLSKRKRKSRYKERSGAKKRKSQDSSGINRSNDGQVWENYGTRCRESNLEQRQSSKERFWKIVKTNIITTTTTIIETQTEIIYTTQDGAVITMKSNTEFSEPTYKITTNENETREDVDVIPSEVTFSCSRNTEETPHGEASTSTNNRKSTASVQRHSNISRVKAPANSRATALKQSVQGNSMPTISKQARQSKECDIRHPKVAQPTNEKDVSETADSNVNERSKSKSAARLNKESDLRSSNVVQATKDNDILILDSSGSSVNELSKSASTPSTVSPPLFPASLNSTSSISSPDENTSSTEGKTETLPRKQTTDNATSLPKQKRKRPLSVDNQRTSRRSSMCPRIPHVLHEGTRVLALWYDKHYYPGHVVCKCNNDTKYHIEFDDGDQSDIQEECIVVAEYLPCDQPVMFCEKTGGEYIDGVIRGFYKDGDDRGYKVLGADKRVVRCPRSNVMLSTEQAAIFLSLRDSMMIVQVSLESLDNNSTLNDNESRQNIIKTARRSHEKGTKKSQSDQKDAPTEPRGSCEQRTKKSRSGHEDAPTGPLTDRDTNTKGKAQGKRRGKDIVKIVPEKDSGVSAIKKRSRGGENNKKVLSESSSKKRGEENVNVLPDNNDSTKKVRETAVKHRNSSASETPKSSHKSTGKKSATNNLENGGSKDIDIHVSRVRRRLSTVMNDPLEKTRRIPTRKSPRKLNSRARNENLILPTNKDLFRGYGFILTGSDVTSVPDENSPQEEEQVFIRDDVIAQIKTGGGEVLNKFLEDYPARDSCFLLSNGCQTTAKYFYALVLGVPCLSHAWVRDCCAGNSLVSVKNYLLPAGKDLITEHLVEGQNYKDALRGLKVHLVGEDEFKQQWSEVLTAAGCEILQKLPTNILQKLQHGDNEFVCDVIVVGNGHVAHSTIQKARLLSIPTVTIHWVKQCILTGTRVDFNAHESFIYRVQGK</sequence>
<feature type="compositionally biased region" description="Basic and acidic residues" evidence="4">
    <location>
        <begin position="611"/>
        <end position="658"/>
    </location>
</feature>
<gene>
    <name evidence="5" type="ORF">PACLA_8A031603</name>
</gene>
<dbReference type="InterPro" id="IPR047249">
    <property type="entry name" value="BRCT_p53bp1-like_rpt1"/>
</dbReference>
<evidence type="ECO:0000256" key="1">
    <source>
        <dbReference type="ARBA" id="ARBA00004123"/>
    </source>
</evidence>